<dbReference type="AlphaFoldDB" id="A0A5N5GZH5"/>
<dbReference type="PANTHER" id="PTHR31985">
    <property type="entry name" value="ETHYLENE-RESPONSIVE TRANSCRIPTION FACTOR ERF042-RELATED"/>
    <property type="match status" value="1"/>
</dbReference>
<dbReference type="InterPro" id="IPR001471">
    <property type="entry name" value="AP2/ERF_dom"/>
</dbReference>
<evidence type="ECO:0000313" key="10">
    <source>
        <dbReference type="EMBL" id="KAB2618480.1"/>
    </source>
</evidence>
<evidence type="ECO:0000256" key="2">
    <source>
        <dbReference type="ARBA" id="ARBA00023015"/>
    </source>
</evidence>
<evidence type="ECO:0000313" key="11">
    <source>
        <dbReference type="Proteomes" id="UP000327157"/>
    </source>
</evidence>
<gene>
    <name evidence="10" type="ORF">D8674_014349</name>
</gene>
<sequence length="294" mass="31740">MIEGKINLLADETPYSTMADPTHSENESSFNSSSPSPTSPSSSGFSQSIPNSGLNQLPVRSDSPGPDQKRAKRARETSSKHPVYRGVRMRTWGKWVSEIREPRKKNRIWLGTFSTPEMAARAHDVAALTIKGNSAILNFPGLAGSLPRPDSNSPRDIQAAAAKAASMETLNPPPLPPPLHSSSSSSALSQSSSSSSMVGTSTSGDAGTPEELGEIVELPSLGTSYESAESGSEFVFADSVEGWLYPPPWWHNSYLEEEYGYNNLINSIIRDDQMLMSEPPAAECVGVEAFLWQH</sequence>
<name>A0A5N5GZH5_9ROSA</name>
<dbReference type="GO" id="GO:0003700">
    <property type="term" value="F:DNA-binding transcription factor activity"/>
    <property type="evidence" value="ECO:0007669"/>
    <property type="project" value="InterPro"/>
</dbReference>
<evidence type="ECO:0000256" key="1">
    <source>
        <dbReference type="ARBA" id="ARBA00004123"/>
    </source>
</evidence>
<keyword evidence="6" id="KW-0539">Nucleus</keyword>
<keyword evidence="4" id="KW-0010">Activator</keyword>
<proteinExistence type="inferred from homology"/>
<dbReference type="GO" id="GO:0005634">
    <property type="term" value="C:nucleus"/>
    <property type="evidence" value="ECO:0007669"/>
    <property type="project" value="UniProtKB-SubCell"/>
</dbReference>
<dbReference type="FunFam" id="3.30.730.10:FF:000001">
    <property type="entry name" value="Ethylene-responsive transcription factor 2"/>
    <property type="match status" value="1"/>
</dbReference>
<reference evidence="11" key="2">
    <citation type="submission" date="2019-10" db="EMBL/GenBank/DDBJ databases">
        <title>A de novo genome assembly of a pear dwarfing rootstock.</title>
        <authorList>
            <person name="Wang F."/>
            <person name="Wang J."/>
            <person name="Li S."/>
            <person name="Zhang Y."/>
            <person name="Fang M."/>
            <person name="Ma L."/>
            <person name="Zhao Y."/>
            <person name="Jiang S."/>
        </authorList>
    </citation>
    <scope>NUCLEOTIDE SEQUENCE [LARGE SCALE GENOMIC DNA]</scope>
</reference>
<evidence type="ECO:0000256" key="7">
    <source>
        <dbReference type="ARBA" id="ARBA00024343"/>
    </source>
</evidence>
<dbReference type="PRINTS" id="PR00367">
    <property type="entry name" value="ETHRSPELEMNT"/>
</dbReference>
<comment type="similarity">
    <text evidence="7">Belongs to the AP2/ERF transcription factor family. ERF subfamily.</text>
</comment>
<dbReference type="EMBL" id="SMOL01000401">
    <property type="protein sequence ID" value="KAB2618480.1"/>
    <property type="molecule type" value="Genomic_DNA"/>
</dbReference>
<keyword evidence="2" id="KW-0805">Transcription regulation</keyword>
<dbReference type="Gene3D" id="3.30.730.10">
    <property type="entry name" value="AP2/ERF domain"/>
    <property type="match status" value="1"/>
</dbReference>
<evidence type="ECO:0000256" key="6">
    <source>
        <dbReference type="ARBA" id="ARBA00023242"/>
    </source>
</evidence>
<dbReference type="SMART" id="SM00380">
    <property type="entry name" value="AP2"/>
    <property type="match status" value="1"/>
</dbReference>
<organism evidence="10 11">
    <name type="scientific">Pyrus ussuriensis x Pyrus communis</name>
    <dbReference type="NCBI Taxonomy" id="2448454"/>
    <lineage>
        <taxon>Eukaryota</taxon>
        <taxon>Viridiplantae</taxon>
        <taxon>Streptophyta</taxon>
        <taxon>Embryophyta</taxon>
        <taxon>Tracheophyta</taxon>
        <taxon>Spermatophyta</taxon>
        <taxon>Magnoliopsida</taxon>
        <taxon>eudicotyledons</taxon>
        <taxon>Gunneridae</taxon>
        <taxon>Pentapetalae</taxon>
        <taxon>rosids</taxon>
        <taxon>fabids</taxon>
        <taxon>Rosales</taxon>
        <taxon>Rosaceae</taxon>
        <taxon>Amygdaloideae</taxon>
        <taxon>Maleae</taxon>
        <taxon>Pyrus</taxon>
    </lineage>
</organism>
<dbReference type="InterPro" id="IPR036955">
    <property type="entry name" value="AP2/ERF_dom_sf"/>
</dbReference>
<comment type="subcellular location">
    <subcellularLocation>
        <location evidence="1">Nucleus</location>
    </subcellularLocation>
</comment>
<reference evidence="10 11" key="3">
    <citation type="submission" date="2019-11" db="EMBL/GenBank/DDBJ databases">
        <title>A de novo genome assembly of a pear dwarfing rootstock.</title>
        <authorList>
            <person name="Wang F."/>
            <person name="Wang J."/>
            <person name="Li S."/>
            <person name="Zhang Y."/>
            <person name="Fang M."/>
            <person name="Ma L."/>
            <person name="Zhao Y."/>
            <person name="Jiang S."/>
        </authorList>
    </citation>
    <scope>NUCLEOTIDE SEQUENCE [LARGE SCALE GENOMIC DNA]</scope>
    <source>
        <strain evidence="10">S2</strain>
        <tissue evidence="10">Leaf</tissue>
    </source>
</reference>
<dbReference type="PROSITE" id="PS51032">
    <property type="entry name" value="AP2_ERF"/>
    <property type="match status" value="1"/>
</dbReference>
<protein>
    <submittedName>
        <fullName evidence="10">Ethylene-responsive transcription factor TINY</fullName>
    </submittedName>
</protein>
<evidence type="ECO:0000256" key="4">
    <source>
        <dbReference type="ARBA" id="ARBA00023159"/>
    </source>
</evidence>
<comment type="caution">
    <text evidence="10">The sequence shown here is derived from an EMBL/GenBank/DDBJ whole genome shotgun (WGS) entry which is preliminary data.</text>
</comment>
<accession>A0A5N5GZH5</accession>
<dbReference type="PANTHER" id="PTHR31985:SF299">
    <property type="entry name" value="AP2 DOMAIN CLASS TRANSCRIPTION FACTOR"/>
    <property type="match status" value="1"/>
</dbReference>
<feature type="compositionally biased region" description="Low complexity" evidence="8">
    <location>
        <begin position="27"/>
        <end position="52"/>
    </location>
</feature>
<keyword evidence="3" id="KW-0238">DNA-binding</keyword>
<reference evidence="10 11" key="1">
    <citation type="submission" date="2019-09" db="EMBL/GenBank/DDBJ databases">
        <authorList>
            <person name="Ou C."/>
        </authorList>
    </citation>
    <scope>NUCLEOTIDE SEQUENCE [LARGE SCALE GENOMIC DNA]</scope>
    <source>
        <strain evidence="10">S2</strain>
        <tissue evidence="10">Leaf</tissue>
    </source>
</reference>
<feature type="region of interest" description="Disordered" evidence="8">
    <location>
        <begin position="1"/>
        <end position="83"/>
    </location>
</feature>
<dbReference type="Proteomes" id="UP000327157">
    <property type="component" value="Chromosome 15"/>
</dbReference>
<dbReference type="CDD" id="cd00018">
    <property type="entry name" value="AP2"/>
    <property type="match status" value="1"/>
</dbReference>
<evidence type="ECO:0000256" key="8">
    <source>
        <dbReference type="SAM" id="MobiDB-lite"/>
    </source>
</evidence>
<dbReference type="InterPro" id="IPR016177">
    <property type="entry name" value="DNA-bd_dom_sf"/>
</dbReference>
<dbReference type="Pfam" id="PF00847">
    <property type="entry name" value="AP2"/>
    <property type="match status" value="1"/>
</dbReference>
<evidence type="ECO:0000256" key="3">
    <source>
        <dbReference type="ARBA" id="ARBA00023125"/>
    </source>
</evidence>
<dbReference type="SUPFAM" id="SSF54171">
    <property type="entry name" value="DNA-binding domain"/>
    <property type="match status" value="1"/>
</dbReference>
<feature type="compositionally biased region" description="Low complexity" evidence="8">
    <location>
        <begin position="180"/>
        <end position="196"/>
    </location>
</feature>
<keyword evidence="11" id="KW-1185">Reference proteome</keyword>
<dbReference type="OrthoDB" id="1932364at2759"/>
<evidence type="ECO:0000256" key="5">
    <source>
        <dbReference type="ARBA" id="ARBA00023163"/>
    </source>
</evidence>
<evidence type="ECO:0000259" key="9">
    <source>
        <dbReference type="PROSITE" id="PS51032"/>
    </source>
</evidence>
<dbReference type="GO" id="GO:0003677">
    <property type="term" value="F:DNA binding"/>
    <property type="evidence" value="ECO:0007669"/>
    <property type="project" value="UniProtKB-KW"/>
</dbReference>
<feature type="region of interest" description="Disordered" evidence="8">
    <location>
        <begin position="147"/>
        <end position="211"/>
    </location>
</feature>
<feature type="domain" description="AP2/ERF" evidence="9">
    <location>
        <begin position="83"/>
        <end position="140"/>
    </location>
</feature>
<keyword evidence="5" id="KW-0804">Transcription</keyword>
<dbReference type="InterPro" id="IPR051032">
    <property type="entry name" value="AP2/ERF_TF_ERF_subfamily"/>
</dbReference>